<proteinExistence type="predicted"/>
<dbReference type="Pfam" id="PF01872">
    <property type="entry name" value="RibD_C"/>
    <property type="match status" value="1"/>
</dbReference>
<keyword evidence="3" id="KW-1185">Reference proteome</keyword>
<gene>
    <name evidence="2" type="ORF">ACFO60_21210</name>
</gene>
<dbReference type="InterPro" id="IPR002734">
    <property type="entry name" value="RibDG_C"/>
</dbReference>
<accession>A0ABV9CJG9</accession>
<comment type="caution">
    <text evidence="2">The sequence shown here is derived from an EMBL/GenBank/DDBJ whole genome shotgun (WGS) entry which is preliminary data.</text>
</comment>
<evidence type="ECO:0000313" key="2">
    <source>
        <dbReference type="EMBL" id="MFC4533300.1"/>
    </source>
</evidence>
<dbReference type="Proteomes" id="UP001596004">
    <property type="component" value="Unassembled WGS sequence"/>
</dbReference>
<dbReference type="SUPFAM" id="SSF53597">
    <property type="entry name" value="Dihydrofolate reductase-like"/>
    <property type="match status" value="1"/>
</dbReference>
<dbReference type="EMBL" id="JBHSFP010000014">
    <property type="protein sequence ID" value="MFC4533300.1"/>
    <property type="molecule type" value="Genomic_DNA"/>
</dbReference>
<organism evidence="2 3">
    <name type="scientific">Sphaerisporangium dianthi</name>
    <dbReference type="NCBI Taxonomy" id="1436120"/>
    <lineage>
        <taxon>Bacteria</taxon>
        <taxon>Bacillati</taxon>
        <taxon>Actinomycetota</taxon>
        <taxon>Actinomycetes</taxon>
        <taxon>Streptosporangiales</taxon>
        <taxon>Streptosporangiaceae</taxon>
        <taxon>Sphaerisporangium</taxon>
    </lineage>
</organism>
<dbReference type="PANTHER" id="PTHR38011:SF11">
    <property type="entry name" value="2,5-DIAMINO-6-RIBOSYLAMINO-4(3H)-PYRIMIDINONE 5'-PHOSPHATE REDUCTASE"/>
    <property type="match status" value="1"/>
</dbReference>
<name>A0ABV9CJG9_9ACTN</name>
<feature type="domain" description="Bacterial bifunctional deaminase-reductase C-terminal" evidence="1">
    <location>
        <begin position="3"/>
        <end position="174"/>
    </location>
</feature>
<dbReference type="InterPro" id="IPR050765">
    <property type="entry name" value="Riboflavin_Biosynth_HTPR"/>
</dbReference>
<evidence type="ECO:0000313" key="3">
    <source>
        <dbReference type="Proteomes" id="UP001596004"/>
    </source>
</evidence>
<protein>
    <submittedName>
        <fullName evidence="2">Dihydrofolate reductase family protein</fullName>
    </submittedName>
</protein>
<dbReference type="Gene3D" id="3.40.430.10">
    <property type="entry name" value="Dihydrofolate Reductase, subunit A"/>
    <property type="match status" value="1"/>
</dbReference>
<reference evidence="3" key="1">
    <citation type="journal article" date="2019" name="Int. J. Syst. Evol. Microbiol.">
        <title>The Global Catalogue of Microorganisms (GCM) 10K type strain sequencing project: providing services to taxonomists for standard genome sequencing and annotation.</title>
        <authorList>
            <consortium name="The Broad Institute Genomics Platform"/>
            <consortium name="The Broad Institute Genome Sequencing Center for Infectious Disease"/>
            <person name="Wu L."/>
            <person name="Ma J."/>
        </authorList>
    </citation>
    <scope>NUCLEOTIDE SEQUENCE [LARGE SCALE GENOMIC DNA]</scope>
    <source>
        <strain evidence="3">CGMCC 4.7132</strain>
    </source>
</reference>
<dbReference type="InterPro" id="IPR024072">
    <property type="entry name" value="DHFR-like_dom_sf"/>
</dbReference>
<evidence type="ECO:0000259" key="1">
    <source>
        <dbReference type="Pfam" id="PF01872"/>
    </source>
</evidence>
<dbReference type="PANTHER" id="PTHR38011">
    <property type="entry name" value="DIHYDROFOLATE REDUCTASE FAMILY PROTEIN (AFU_ORTHOLOGUE AFUA_8G06820)"/>
    <property type="match status" value="1"/>
</dbReference>
<sequence length="181" mass="20286">MREVILSMFVSVDGYVENSTGQQDWNIDVFDDEMERHVGEQLDAADTLLLGRRTYELFAQAWPAEVGAVADKMNGIAKVVFSRTLQGAAWHNTRVASGDVAEEIAELKRLPGKDILIYGSAALARDLMRLGLIDEYLLWVHPVVLGDGRQLFEDFKDRVDLKLAGTRVFDTGVCILRYRPA</sequence>
<dbReference type="RefSeq" id="WP_380842607.1">
    <property type="nucleotide sequence ID" value="NZ_JBHSFP010000014.1"/>
</dbReference>